<feature type="compositionally biased region" description="Basic residues" evidence="8">
    <location>
        <begin position="95"/>
        <end position="104"/>
    </location>
</feature>
<keyword evidence="3" id="KW-0547">Nucleotide-binding</keyword>
<dbReference type="FunFam" id="3.40.50.300:FF:000637">
    <property type="entry name" value="ATP-dependent RNA helicase DHX37/DHR1"/>
    <property type="match status" value="1"/>
</dbReference>
<evidence type="ECO:0000313" key="12">
    <source>
        <dbReference type="Proteomes" id="UP001165160"/>
    </source>
</evidence>
<dbReference type="GO" id="GO:0005524">
    <property type="term" value="F:ATP binding"/>
    <property type="evidence" value="ECO:0007669"/>
    <property type="project" value="UniProtKB-KW"/>
</dbReference>
<feature type="compositionally biased region" description="Basic and acidic residues" evidence="8">
    <location>
        <begin position="643"/>
        <end position="670"/>
    </location>
</feature>
<dbReference type="PROSITE" id="PS51194">
    <property type="entry name" value="HELICASE_CTER"/>
    <property type="match status" value="1"/>
</dbReference>
<dbReference type="Pfam" id="PF07717">
    <property type="entry name" value="OB_NTP_bind"/>
    <property type="match status" value="1"/>
</dbReference>
<keyword evidence="5" id="KW-0347">Helicase</keyword>
<dbReference type="GO" id="GO:0016787">
    <property type="term" value="F:hydrolase activity"/>
    <property type="evidence" value="ECO:0007669"/>
    <property type="project" value="UniProtKB-KW"/>
</dbReference>
<dbReference type="InterPro" id="IPR027417">
    <property type="entry name" value="P-loop_NTPase"/>
</dbReference>
<dbReference type="SUPFAM" id="SSF52540">
    <property type="entry name" value="P-loop containing nucleoside triphosphate hydrolases"/>
    <property type="match status" value="1"/>
</dbReference>
<dbReference type="PROSITE" id="PS51192">
    <property type="entry name" value="HELICASE_ATP_BIND_1"/>
    <property type="match status" value="1"/>
</dbReference>
<dbReference type="Gene3D" id="3.40.50.300">
    <property type="entry name" value="P-loop containing nucleotide triphosphate hydrolases"/>
    <property type="match status" value="2"/>
</dbReference>
<feature type="compositionally biased region" description="Pro residues" evidence="8">
    <location>
        <begin position="260"/>
        <end position="275"/>
    </location>
</feature>
<accession>A0A9W7F7D6</accession>
<keyword evidence="4" id="KW-0378">Hydrolase</keyword>
<dbReference type="InterPro" id="IPR003593">
    <property type="entry name" value="AAA+_ATPase"/>
</dbReference>
<feature type="region of interest" description="Disordered" evidence="8">
    <location>
        <begin position="173"/>
        <end position="276"/>
    </location>
</feature>
<dbReference type="Gene3D" id="1.20.120.1080">
    <property type="match status" value="1"/>
</dbReference>
<dbReference type="SMART" id="SM00490">
    <property type="entry name" value="HELICc"/>
    <property type="match status" value="1"/>
</dbReference>
<dbReference type="SMART" id="SM00847">
    <property type="entry name" value="HA2"/>
    <property type="match status" value="1"/>
</dbReference>
<dbReference type="Pfam" id="PF04408">
    <property type="entry name" value="WHD_HA2"/>
    <property type="match status" value="1"/>
</dbReference>
<feature type="compositionally biased region" description="Basic and acidic residues" evidence="8">
    <location>
        <begin position="37"/>
        <end position="50"/>
    </location>
</feature>
<dbReference type="EC" id="3.6.4.13" evidence="2"/>
<dbReference type="Pfam" id="PF00270">
    <property type="entry name" value="DEAD"/>
    <property type="match status" value="1"/>
</dbReference>
<dbReference type="InterPro" id="IPR048333">
    <property type="entry name" value="HA2_WH"/>
</dbReference>
<evidence type="ECO:0000259" key="9">
    <source>
        <dbReference type="PROSITE" id="PS51192"/>
    </source>
</evidence>
<dbReference type="InterPro" id="IPR014001">
    <property type="entry name" value="Helicase_ATP-bd"/>
</dbReference>
<comment type="caution">
    <text evidence="11">The sequence shown here is derived from an EMBL/GenBank/DDBJ whole genome shotgun (WGS) entry which is preliminary data.</text>
</comment>
<feature type="region of interest" description="Disordered" evidence="8">
    <location>
        <begin position="643"/>
        <end position="708"/>
    </location>
</feature>
<feature type="compositionally biased region" description="Acidic residues" evidence="8">
    <location>
        <begin position="945"/>
        <end position="955"/>
    </location>
</feature>
<dbReference type="SMART" id="SM00382">
    <property type="entry name" value="AAA"/>
    <property type="match status" value="1"/>
</dbReference>
<gene>
    <name evidence="11" type="ORF">TrVE_jg5715</name>
</gene>
<dbReference type="InterPro" id="IPR011709">
    <property type="entry name" value="DEAD-box_helicase_OB_fold"/>
</dbReference>
<dbReference type="GO" id="GO:0003724">
    <property type="term" value="F:RNA helicase activity"/>
    <property type="evidence" value="ECO:0007669"/>
    <property type="project" value="UniProtKB-EC"/>
</dbReference>
<dbReference type="Proteomes" id="UP001165160">
    <property type="component" value="Unassembled WGS sequence"/>
</dbReference>
<dbReference type="Pfam" id="PF00271">
    <property type="entry name" value="Helicase_C"/>
    <property type="match status" value="1"/>
</dbReference>
<dbReference type="CDD" id="cd18791">
    <property type="entry name" value="SF2_C_RHA"/>
    <property type="match status" value="1"/>
</dbReference>
<organism evidence="11 12">
    <name type="scientific">Triparma verrucosa</name>
    <dbReference type="NCBI Taxonomy" id="1606542"/>
    <lineage>
        <taxon>Eukaryota</taxon>
        <taxon>Sar</taxon>
        <taxon>Stramenopiles</taxon>
        <taxon>Ochrophyta</taxon>
        <taxon>Bolidophyceae</taxon>
        <taxon>Parmales</taxon>
        <taxon>Triparmaceae</taxon>
        <taxon>Triparma</taxon>
    </lineage>
</organism>
<feature type="region of interest" description="Disordered" evidence="8">
    <location>
        <begin position="64"/>
        <end position="118"/>
    </location>
</feature>
<feature type="compositionally biased region" description="Acidic residues" evidence="8">
    <location>
        <begin position="686"/>
        <end position="704"/>
    </location>
</feature>
<name>A0A9W7F7D6_9STRA</name>
<evidence type="ECO:0000256" key="7">
    <source>
        <dbReference type="ARBA" id="ARBA00047984"/>
    </source>
</evidence>
<comment type="similarity">
    <text evidence="1">Belongs to the DEAD box helicase family. DEAH subfamily.</text>
</comment>
<feature type="compositionally biased region" description="Basic and acidic residues" evidence="8">
    <location>
        <begin position="187"/>
        <end position="202"/>
    </location>
</feature>
<feature type="compositionally biased region" description="Basic and acidic residues" evidence="8">
    <location>
        <begin position="105"/>
        <end position="116"/>
    </location>
</feature>
<evidence type="ECO:0000256" key="4">
    <source>
        <dbReference type="ARBA" id="ARBA00022801"/>
    </source>
</evidence>
<dbReference type="SMART" id="SM00487">
    <property type="entry name" value="DEXDc"/>
    <property type="match status" value="1"/>
</dbReference>
<evidence type="ECO:0000256" key="2">
    <source>
        <dbReference type="ARBA" id="ARBA00012552"/>
    </source>
</evidence>
<reference evidence="12" key="1">
    <citation type="journal article" date="2023" name="Commun. Biol.">
        <title>Genome analysis of Parmales, the sister group of diatoms, reveals the evolutionary specialization of diatoms from phago-mixotrophs to photoautotrophs.</title>
        <authorList>
            <person name="Ban H."/>
            <person name="Sato S."/>
            <person name="Yoshikawa S."/>
            <person name="Yamada K."/>
            <person name="Nakamura Y."/>
            <person name="Ichinomiya M."/>
            <person name="Sato N."/>
            <person name="Blanc-Mathieu R."/>
            <person name="Endo H."/>
            <person name="Kuwata A."/>
            <person name="Ogata H."/>
        </authorList>
    </citation>
    <scope>NUCLEOTIDE SEQUENCE [LARGE SCALE GENOMIC DNA]</scope>
    <source>
        <strain evidence="12">NIES 3699</strain>
    </source>
</reference>
<evidence type="ECO:0000259" key="10">
    <source>
        <dbReference type="PROSITE" id="PS51194"/>
    </source>
</evidence>
<dbReference type="GO" id="GO:0005730">
    <property type="term" value="C:nucleolus"/>
    <property type="evidence" value="ECO:0007669"/>
    <property type="project" value="TreeGrafter"/>
</dbReference>
<dbReference type="GO" id="GO:0000462">
    <property type="term" value="P:maturation of SSU-rRNA from tricistronic rRNA transcript (SSU-rRNA, 5.8S rRNA, LSU-rRNA)"/>
    <property type="evidence" value="ECO:0007669"/>
    <property type="project" value="TreeGrafter"/>
</dbReference>
<dbReference type="PANTHER" id="PTHR18934">
    <property type="entry name" value="ATP-DEPENDENT RNA HELICASE"/>
    <property type="match status" value="1"/>
</dbReference>
<dbReference type="Pfam" id="PF21010">
    <property type="entry name" value="HA2_C"/>
    <property type="match status" value="1"/>
</dbReference>
<feature type="compositionally biased region" description="Basic and acidic residues" evidence="8">
    <location>
        <begin position="78"/>
        <end position="94"/>
    </location>
</feature>
<evidence type="ECO:0000256" key="6">
    <source>
        <dbReference type="ARBA" id="ARBA00022840"/>
    </source>
</evidence>
<dbReference type="InterPro" id="IPR001650">
    <property type="entry name" value="Helicase_C-like"/>
</dbReference>
<protein>
    <recommendedName>
        <fullName evidence="2">RNA helicase</fullName>
        <ecNumber evidence="2">3.6.4.13</ecNumber>
    </recommendedName>
</protein>
<feature type="compositionally biased region" description="Basic and acidic residues" evidence="8">
    <location>
        <begin position="224"/>
        <end position="250"/>
    </location>
</feature>
<evidence type="ECO:0000256" key="3">
    <source>
        <dbReference type="ARBA" id="ARBA00022741"/>
    </source>
</evidence>
<feature type="domain" description="Helicase ATP-binding" evidence="9">
    <location>
        <begin position="385"/>
        <end position="568"/>
    </location>
</feature>
<feature type="region of interest" description="Disordered" evidence="8">
    <location>
        <begin position="20"/>
        <end position="50"/>
    </location>
</feature>
<dbReference type="EMBL" id="BRXX01000341">
    <property type="protein sequence ID" value="GMI06085.1"/>
    <property type="molecule type" value="Genomic_DNA"/>
</dbReference>
<feature type="domain" description="Helicase C-terminal" evidence="10">
    <location>
        <begin position="597"/>
        <end position="841"/>
    </location>
</feature>
<evidence type="ECO:0000256" key="1">
    <source>
        <dbReference type="ARBA" id="ARBA00008792"/>
    </source>
</evidence>
<dbReference type="PANTHER" id="PTHR18934:SF99">
    <property type="entry name" value="ATP-DEPENDENT RNA HELICASE DHX37-RELATED"/>
    <property type="match status" value="1"/>
</dbReference>
<proteinExistence type="inferred from homology"/>
<keyword evidence="6" id="KW-0067">ATP-binding</keyword>
<keyword evidence="12" id="KW-1185">Reference proteome</keyword>
<comment type="catalytic activity">
    <reaction evidence="7">
        <text>ATP + H2O = ADP + phosphate + H(+)</text>
        <dbReference type="Rhea" id="RHEA:13065"/>
        <dbReference type="ChEBI" id="CHEBI:15377"/>
        <dbReference type="ChEBI" id="CHEBI:15378"/>
        <dbReference type="ChEBI" id="CHEBI:30616"/>
        <dbReference type="ChEBI" id="CHEBI:43474"/>
        <dbReference type="ChEBI" id="CHEBI:456216"/>
        <dbReference type="EC" id="3.6.4.13"/>
    </reaction>
</comment>
<dbReference type="InterPro" id="IPR011545">
    <property type="entry name" value="DEAD/DEAH_box_helicase_dom"/>
</dbReference>
<evidence type="ECO:0000256" key="8">
    <source>
        <dbReference type="SAM" id="MobiDB-lite"/>
    </source>
</evidence>
<dbReference type="GO" id="GO:0003723">
    <property type="term" value="F:RNA binding"/>
    <property type="evidence" value="ECO:0007669"/>
    <property type="project" value="TreeGrafter"/>
</dbReference>
<feature type="region of interest" description="Disordered" evidence="8">
    <location>
        <begin position="942"/>
        <end position="961"/>
    </location>
</feature>
<dbReference type="InterPro" id="IPR007502">
    <property type="entry name" value="Helicase-assoc_dom"/>
</dbReference>
<sequence length="1344" mass="149131">MERDDKLLDIEENKILLNKELNKATKEDNDDDDADDDTRRTANDDTSRYLDAKTILSPELLSQTDSVMVSGRKKQKTKSKEVELTPSEIRDAKKESKRMKRKLKQLSDRRSKKEARTSVYSTLEANKLTEEQYGLMSSSSKLGHTLTKKERLKRYLDLERAGIKLTEDQRSELYVEREDISEEEKEEEGKAIDSDMLKKAEEMMSQENGPSFRVSKKKRKAMRKEKMGDEPDKKKEWVGIWKEKGEKSEDSTDDEKDAPALPPPPPPPTALPTPPTTLSFAEQMMAQLGSLKKKTLEDAPKLEKQRQESAELAQQKEEDRIAVLLKDKNTDYKPALTVQLKSAAALNITSDHGLSARDLPTIERPLEVQASRLNLPVCGMEQEIVEAIKQNDVLILCGETGSGKSTQLPQFIYESVTSVHTKNLIGVTQPRRVAAVSTAKRVAYEMGVGDGTSIKRDNLVAYQTRYESAGLGEKTRVKFMTDGILLQEVREDLLLRRYNVVVLDEAHERSLNTDVLLGLLSGTVSLRRKNADSETSSLPPLKLIIMSATLRVTDFTENSRLFSNQTNLPVLRVPGRTHPVTIHHSKDTELEDYVGEAITKAVKIHKKLPGGGILIFLTGRDEILFAVKRLRRILEPRRNKTISRNDKLASEAAEQEIKSKAGELNEVRDKDDDEEDANAFATGILDSDDDESSGDESDSDEDEDGFRASNPVHILPLYSMLSADEQAKVFAPPPENHRLIVVATNIAETSITIPGISYVVDSGREKSRNYNENTGIASYEVAWISKAAADQRAGRAGRTGPGHCYRIYSSSVYTRLFPQFAEPEMVTKPVEDVVLAMKSMGIDHVADFPFPTPPNLSQLTAALRMLNHLSCLKKSGRELEDEEGEITDLGRALARLPLSVRSAKMLLAGVGSGMLDLAILLVSCMSEQSPFVDGPLLVKKKKEGENEDEDGDNVDEGEKLDEIDKAAEEKAKLEEEDNEKNALREKWKHVYGDAIARVLAAGAFHHAGKGAGGVTEENACKAFCDANGLNATVLQRVQKLRMQLTRVVGMRLGTAAKKGSSLEILPPPTKVQQLKLCQLLCSGLLDNIARRATGGEVVGENGVVRRDAYISCSGSREPLYLSARCALYDRQWKNLPEYVCFESILMRTRAGKEVAIMDNVARVEPAWLPALAKGSPLLKLGKVAAAPTPDYDKATDEIVCYVESSYGEGGDGWALPPSRANMRRVLNAPNFKDGLGAQAGDNFVWFARKLLEGGVFEDLAPLAGEKLLNCEPREITLKKPKKQILNFVNRLKDLGVDTKEALKGVLAKDDKFLWAEAKSWCSKDGAKRTRFKAVWGSMVKKAIL</sequence>
<evidence type="ECO:0000313" key="11">
    <source>
        <dbReference type="EMBL" id="GMI06085.1"/>
    </source>
</evidence>
<feature type="compositionally biased region" description="Basic residues" evidence="8">
    <location>
        <begin position="214"/>
        <end position="223"/>
    </location>
</feature>
<evidence type="ECO:0000256" key="5">
    <source>
        <dbReference type="ARBA" id="ARBA00022806"/>
    </source>
</evidence>